<reference evidence="3 4" key="1">
    <citation type="submission" date="2019-04" db="EMBL/GenBank/DDBJ databases">
        <authorList>
            <person name="Liu Q."/>
            <person name="Xin Y.-H."/>
        </authorList>
    </citation>
    <scope>NUCLEOTIDE SEQUENCE [LARGE SCALE GENOMIC DNA]</scope>
    <source>
        <strain evidence="3 4">AM23</strain>
    </source>
</reference>
<feature type="signal peptide" evidence="1">
    <location>
        <begin position="1"/>
        <end position="27"/>
    </location>
</feature>
<dbReference type="Proteomes" id="UP000305233">
    <property type="component" value="Unassembled WGS sequence"/>
</dbReference>
<keyword evidence="4" id="KW-1185">Reference proteome</keyword>
<accession>A0A4S5E105</accession>
<evidence type="ECO:0000313" key="4">
    <source>
        <dbReference type="Proteomes" id="UP000305233"/>
    </source>
</evidence>
<proteinExistence type="predicted"/>
<dbReference type="EMBL" id="SSWH01000014">
    <property type="protein sequence ID" value="THJ64973.1"/>
    <property type="molecule type" value="Genomic_DNA"/>
</dbReference>
<dbReference type="InterPro" id="IPR017853">
    <property type="entry name" value="GH"/>
</dbReference>
<name>A0A4S5E105_9MICC</name>
<protein>
    <recommendedName>
        <fullName evidence="2">Asl1-like glycosyl hydrolase catalytic domain-containing protein</fullName>
    </recommendedName>
</protein>
<dbReference type="InterPro" id="IPR024655">
    <property type="entry name" value="Asl1_glyco_hydro_catalytic"/>
</dbReference>
<feature type="domain" description="Asl1-like glycosyl hydrolase catalytic" evidence="2">
    <location>
        <begin position="58"/>
        <end position="280"/>
    </location>
</feature>
<evidence type="ECO:0000259" key="2">
    <source>
        <dbReference type="Pfam" id="PF11790"/>
    </source>
</evidence>
<dbReference type="GO" id="GO:0071966">
    <property type="term" value="P:fungal-type cell wall polysaccharide metabolic process"/>
    <property type="evidence" value="ECO:0007669"/>
    <property type="project" value="TreeGrafter"/>
</dbReference>
<dbReference type="OrthoDB" id="8611574at2"/>
<evidence type="ECO:0000256" key="1">
    <source>
        <dbReference type="SAM" id="SignalP"/>
    </source>
</evidence>
<dbReference type="SUPFAM" id="SSF51445">
    <property type="entry name" value="(Trans)glycosidases"/>
    <property type="match status" value="1"/>
</dbReference>
<dbReference type="AlphaFoldDB" id="A0A4S5E105"/>
<dbReference type="RefSeq" id="WP_136455551.1">
    <property type="nucleotide sequence ID" value="NZ_SSWH01000014.1"/>
</dbReference>
<gene>
    <name evidence="3" type="ORF">E8P82_13365</name>
</gene>
<dbReference type="InterPro" id="IPR053183">
    <property type="entry name" value="ASL1"/>
</dbReference>
<evidence type="ECO:0000313" key="3">
    <source>
        <dbReference type="EMBL" id="THJ64973.1"/>
    </source>
</evidence>
<dbReference type="PANTHER" id="PTHR34154">
    <property type="entry name" value="ALKALI-SENSITIVE LINKAGE PROTEIN 1"/>
    <property type="match status" value="1"/>
</dbReference>
<organism evidence="3 4">
    <name type="scientific">Arthrobacter echini</name>
    <dbReference type="NCBI Taxonomy" id="1529066"/>
    <lineage>
        <taxon>Bacteria</taxon>
        <taxon>Bacillati</taxon>
        <taxon>Actinomycetota</taxon>
        <taxon>Actinomycetes</taxon>
        <taxon>Micrococcales</taxon>
        <taxon>Micrococcaceae</taxon>
        <taxon>Arthrobacter</taxon>
    </lineage>
</organism>
<feature type="chain" id="PRO_5038591547" description="Asl1-like glycosyl hydrolase catalytic domain-containing protein" evidence="1">
    <location>
        <begin position="28"/>
        <end position="283"/>
    </location>
</feature>
<dbReference type="PANTHER" id="PTHR34154:SF3">
    <property type="entry name" value="ALKALI-SENSITIVE LINKAGE PROTEIN 1"/>
    <property type="match status" value="1"/>
</dbReference>
<dbReference type="Pfam" id="PF11790">
    <property type="entry name" value="Glyco_hydro_cc"/>
    <property type="match status" value="1"/>
</dbReference>
<keyword evidence="1" id="KW-0732">Signal</keyword>
<dbReference type="Gene3D" id="3.20.20.80">
    <property type="entry name" value="Glycosidases"/>
    <property type="match status" value="1"/>
</dbReference>
<sequence>MERRHFLRLPLVAATTGAALSSGAAIAQATAIPGTVNASSHIPALKGFGHAGKDALALQQIKNLKLKWHYSWSAQANTMTPAFTPMIRNASVIDRDAFGVISRQLAQTKAKHLLGFNEPDVTSATNMSVDQAISLWPQLQATGLRLGSPATVSPSSPWLADFMKKAKNKGLRVDFITMHIYGWPNSRDFLNKLAKLYDTYKKPIWVTEYAVADWGATAARPCKYSRAETEVFMRETVAGMRAMPYIERFAWKTRKAGDVKMPCSTIFNANGTLTSTGKLYASL</sequence>
<comment type="caution">
    <text evidence="3">The sequence shown here is derived from an EMBL/GenBank/DDBJ whole genome shotgun (WGS) entry which is preliminary data.</text>
</comment>